<evidence type="ECO:0000313" key="2">
    <source>
        <dbReference type="EMBL" id="KAK9777676.1"/>
    </source>
</evidence>
<keyword evidence="3" id="KW-1185">Reference proteome</keyword>
<accession>A0ABR2XV48</accession>
<name>A0ABR2XV48_9PEZI</name>
<dbReference type="EMBL" id="JARVKM010000020">
    <property type="protein sequence ID" value="KAK9777676.1"/>
    <property type="molecule type" value="Genomic_DNA"/>
</dbReference>
<dbReference type="Proteomes" id="UP001465668">
    <property type="component" value="Unassembled WGS sequence"/>
</dbReference>
<feature type="signal peptide" evidence="1">
    <location>
        <begin position="1"/>
        <end position="20"/>
    </location>
</feature>
<evidence type="ECO:0000256" key="1">
    <source>
        <dbReference type="SAM" id="SignalP"/>
    </source>
</evidence>
<evidence type="ECO:0000313" key="3">
    <source>
        <dbReference type="Proteomes" id="UP001465668"/>
    </source>
</evidence>
<reference evidence="2 3" key="1">
    <citation type="submission" date="2024-02" db="EMBL/GenBank/DDBJ databases">
        <title>First draft genome assembly of two strains of Seiridium cardinale.</title>
        <authorList>
            <person name="Emiliani G."/>
            <person name="Scali E."/>
        </authorList>
    </citation>
    <scope>NUCLEOTIDE SEQUENCE [LARGE SCALE GENOMIC DNA]</scope>
    <source>
        <strain evidence="2 3">BM-138-000479</strain>
    </source>
</reference>
<keyword evidence="1" id="KW-0732">Signal</keyword>
<sequence>MNFTPFIIAAILGLIGTAQALPAAEPDHRRAVDCVHWPWKLQATSCVKSLITSTPTAALAGLATAQDISSTVDGCITSPSILDNTPCTTIATPNVTLTPAVMARETITTTTTTSSTTDVDCLNWPWASGDNPCSTVTAAPIGDLLSAAIVARQDTTTTSTSTDTWCIDWPWRPDGSPCSDITAATPTPSPPTTMLVARITEATNDDCISWPWVCSSSTTTTSTVSPPSAMPVARGTEIPDDDCISWPWICSSSATTTTTTAPNEATPGPIDS</sequence>
<proteinExistence type="predicted"/>
<feature type="chain" id="PRO_5047444734" evidence="1">
    <location>
        <begin position="21"/>
        <end position="272"/>
    </location>
</feature>
<organism evidence="2 3">
    <name type="scientific">Seiridium cardinale</name>
    <dbReference type="NCBI Taxonomy" id="138064"/>
    <lineage>
        <taxon>Eukaryota</taxon>
        <taxon>Fungi</taxon>
        <taxon>Dikarya</taxon>
        <taxon>Ascomycota</taxon>
        <taxon>Pezizomycotina</taxon>
        <taxon>Sordariomycetes</taxon>
        <taxon>Xylariomycetidae</taxon>
        <taxon>Amphisphaeriales</taxon>
        <taxon>Sporocadaceae</taxon>
        <taxon>Seiridium</taxon>
    </lineage>
</organism>
<gene>
    <name evidence="2" type="ORF">SCAR479_05724</name>
</gene>
<protein>
    <submittedName>
        <fullName evidence="2">Uncharacterized protein</fullName>
    </submittedName>
</protein>
<comment type="caution">
    <text evidence="2">The sequence shown here is derived from an EMBL/GenBank/DDBJ whole genome shotgun (WGS) entry which is preliminary data.</text>
</comment>